<comment type="caution">
    <text evidence="2">The sequence shown here is derived from an EMBL/GenBank/DDBJ whole genome shotgun (WGS) entry which is preliminary data.</text>
</comment>
<accession>A0AAW1YR91</accession>
<name>A0AAW1YR91_RUBAR</name>
<keyword evidence="3" id="KW-1185">Reference proteome</keyword>
<gene>
    <name evidence="2" type="ORF">M0R45_006697</name>
</gene>
<dbReference type="EMBL" id="JBEDUW010000001">
    <property type="protein sequence ID" value="KAK9951240.1"/>
    <property type="molecule type" value="Genomic_DNA"/>
</dbReference>
<evidence type="ECO:0000313" key="2">
    <source>
        <dbReference type="EMBL" id="KAK9951240.1"/>
    </source>
</evidence>
<proteinExistence type="predicted"/>
<organism evidence="2 3">
    <name type="scientific">Rubus argutus</name>
    <name type="common">Southern blackberry</name>
    <dbReference type="NCBI Taxonomy" id="59490"/>
    <lineage>
        <taxon>Eukaryota</taxon>
        <taxon>Viridiplantae</taxon>
        <taxon>Streptophyta</taxon>
        <taxon>Embryophyta</taxon>
        <taxon>Tracheophyta</taxon>
        <taxon>Spermatophyta</taxon>
        <taxon>Magnoliopsida</taxon>
        <taxon>eudicotyledons</taxon>
        <taxon>Gunneridae</taxon>
        <taxon>Pentapetalae</taxon>
        <taxon>rosids</taxon>
        <taxon>fabids</taxon>
        <taxon>Rosales</taxon>
        <taxon>Rosaceae</taxon>
        <taxon>Rosoideae</taxon>
        <taxon>Rosoideae incertae sedis</taxon>
        <taxon>Rubus</taxon>
    </lineage>
</organism>
<protein>
    <submittedName>
        <fullName evidence="2">Uncharacterized protein</fullName>
    </submittedName>
</protein>
<dbReference type="Proteomes" id="UP001457282">
    <property type="component" value="Unassembled WGS sequence"/>
</dbReference>
<evidence type="ECO:0000313" key="3">
    <source>
        <dbReference type="Proteomes" id="UP001457282"/>
    </source>
</evidence>
<evidence type="ECO:0000256" key="1">
    <source>
        <dbReference type="SAM" id="MobiDB-lite"/>
    </source>
</evidence>
<feature type="region of interest" description="Disordered" evidence="1">
    <location>
        <begin position="1"/>
        <end position="24"/>
    </location>
</feature>
<sequence length="87" mass="9471">MAGQNDCGRFGDSGIGANGSSRGSMASWLGSSGLDLVGTLFEWWIWMKREHGFEVKTAMNWFGGEAVKAWPRADGSCRLKLTVELAE</sequence>
<reference evidence="2 3" key="1">
    <citation type="journal article" date="2023" name="G3 (Bethesda)">
        <title>A chromosome-length genome assembly and annotation of blackberry (Rubus argutus, cv. 'Hillquist').</title>
        <authorList>
            <person name="Bruna T."/>
            <person name="Aryal R."/>
            <person name="Dudchenko O."/>
            <person name="Sargent D.J."/>
            <person name="Mead D."/>
            <person name="Buti M."/>
            <person name="Cavallini A."/>
            <person name="Hytonen T."/>
            <person name="Andres J."/>
            <person name="Pham M."/>
            <person name="Weisz D."/>
            <person name="Mascagni F."/>
            <person name="Usai G."/>
            <person name="Natali L."/>
            <person name="Bassil N."/>
            <person name="Fernandez G.E."/>
            <person name="Lomsadze A."/>
            <person name="Armour M."/>
            <person name="Olukolu B."/>
            <person name="Poorten T."/>
            <person name="Britton C."/>
            <person name="Davik J."/>
            <person name="Ashrafi H."/>
            <person name="Aiden E.L."/>
            <person name="Borodovsky M."/>
            <person name="Worthington M."/>
        </authorList>
    </citation>
    <scope>NUCLEOTIDE SEQUENCE [LARGE SCALE GENOMIC DNA]</scope>
    <source>
        <strain evidence="2">PI 553951</strain>
    </source>
</reference>
<dbReference type="AlphaFoldDB" id="A0AAW1YR91"/>